<reference evidence="1" key="1">
    <citation type="journal article" date="2022" name="Int. J. Mol. Sci.">
        <title>Draft Genome of Tanacetum Coccineum: Genomic Comparison of Closely Related Tanacetum-Family Plants.</title>
        <authorList>
            <person name="Yamashiro T."/>
            <person name="Shiraishi A."/>
            <person name="Nakayama K."/>
            <person name="Satake H."/>
        </authorList>
    </citation>
    <scope>NUCLEOTIDE SEQUENCE</scope>
</reference>
<proteinExistence type="predicted"/>
<accession>A0ABQ5EIW9</accession>
<evidence type="ECO:0000313" key="1">
    <source>
        <dbReference type="EMBL" id="GJT50834.1"/>
    </source>
</evidence>
<gene>
    <name evidence="1" type="ORF">Tco_0976991</name>
</gene>
<keyword evidence="2" id="KW-1185">Reference proteome</keyword>
<protein>
    <submittedName>
        <fullName evidence="1">Uncharacterized protein</fullName>
    </submittedName>
</protein>
<name>A0ABQ5EIW9_9ASTR</name>
<dbReference type="EMBL" id="BQNB010016355">
    <property type="protein sequence ID" value="GJT50834.1"/>
    <property type="molecule type" value="Genomic_DNA"/>
</dbReference>
<evidence type="ECO:0000313" key="2">
    <source>
        <dbReference type="Proteomes" id="UP001151760"/>
    </source>
</evidence>
<sequence length="223" mass="25131">MLAPKCATYNSRLTFANPRYLKKAQSEKPCLYEIPFDTSDPANKFAPKREKTMTLDNEISLSVGTQQKKLEDKRRKLLLESQCKDKNIAISELKKLIENCNGKSVETQVDKPSIVRQPNAQRIPKPSVLGKPTPFSNSPEMRKFSILFVLVGSPQESKSTSLHRKVSSIPMSKATKIDLKADALYNEKQKIPPCQSVVAEITDILRNQCQNGFTKDEIFSKDV</sequence>
<organism evidence="1 2">
    <name type="scientific">Tanacetum coccineum</name>
    <dbReference type="NCBI Taxonomy" id="301880"/>
    <lineage>
        <taxon>Eukaryota</taxon>
        <taxon>Viridiplantae</taxon>
        <taxon>Streptophyta</taxon>
        <taxon>Embryophyta</taxon>
        <taxon>Tracheophyta</taxon>
        <taxon>Spermatophyta</taxon>
        <taxon>Magnoliopsida</taxon>
        <taxon>eudicotyledons</taxon>
        <taxon>Gunneridae</taxon>
        <taxon>Pentapetalae</taxon>
        <taxon>asterids</taxon>
        <taxon>campanulids</taxon>
        <taxon>Asterales</taxon>
        <taxon>Asteraceae</taxon>
        <taxon>Asteroideae</taxon>
        <taxon>Anthemideae</taxon>
        <taxon>Anthemidinae</taxon>
        <taxon>Tanacetum</taxon>
    </lineage>
</organism>
<dbReference type="Proteomes" id="UP001151760">
    <property type="component" value="Unassembled WGS sequence"/>
</dbReference>
<comment type="caution">
    <text evidence="1">The sequence shown here is derived from an EMBL/GenBank/DDBJ whole genome shotgun (WGS) entry which is preliminary data.</text>
</comment>
<reference evidence="1" key="2">
    <citation type="submission" date="2022-01" db="EMBL/GenBank/DDBJ databases">
        <authorList>
            <person name="Yamashiro T."/>
            <person name="Shiraishi A."/>
            <person name="Satake H."/>
            <person name="Nakayama K."/>
        </authorList>
    </citation>
    <scope>NUCLEOTIDE SEQUENCE</scope>
</reference>